<dbReference type="PANTHER" id="PTHR42939:SF1">
    <property type="entry name" value="ABC TRANSPORTER ATP-BINDING PROTEIN ALBC-RELATED"/>
    <property type="match status" value="1"/>
</dbReference>
<dbReference type="EMBL" id="CP003532">
    <property type="protein sequence ID" value="AFK05924.1"/>
    <property type="molecule type" value="Genomic_DNA"/>
</dbReference>
<proteinExistence type="predicted"/>
<dbReference type="GeneID" id="87106041"/>
<name>I2F1X1_9BACT</name>
<evidence type="ECO:0000256" key="3">
    <source>
        <dbReference type="ARBA" id="ARBA00022840"/>
    </source>
</evidence>
<dbReference type="Gene3D" id="3.40.50.300">
    <property type="entry name" value="P-loop containing nucleotide triphosphate hydrolases"/>
    <property type="match status" value="1"/>
</dbReference>
<dbReference type="STRING" id="660470.Theba_0184"/>
<feature type="domain" description="ABC transporter" evidence="4">
    <location>
        <begin position="8"/>
        <end position="229"/>
    </location>
</feature>
<dbReference type="InterPro" id="IPR003439">
    <property type="entry name" value="ABC_transporter-like_ATP-bd"/>
</dbReference>
<dbReference type="InterPro" id="IPR003593">
    <property type="entry name" value="AAA+_ATPase"/>
</dbReference>
<keyword evidence="3" id="KW-0067">ATP-binding</keyword>
<dbReference type="CDD" id="cd03230">
    <property type="entry name" value="ABC_DR_subfamily_A"/>
    <property type="match status" value="1"/>
</dbReference>
<dbReference type="InterPro" id="IPR051782">
    <property type="entry name" value="ABC_Transporter_VariousFunc"/>
</dbReference>
<dbReference type="KEGG" id="mpg:Theba_0184"/>
<dbReference type="AlphaFoldDB" id="I2F1X1"/>
<dbReference type="Proteomes" id="UP000002881">
    <property type="component" value="Chromosome"/>
</dbReference>
<evidence type="ECO:0000313" key="5">
    <source>
        <dbReference type="EMBL" id="AFK05924.1"/>
    </source>
</evidence>
<reference evidence="5 6" key="1">
    <citation type="journal article" date="2012" name="Genome Biol. Evol.">
        <title>Genome Sequence of the Mesophilic Thermotogales Bacterium Mesotoga prima MesG1.Ag.4.2 Reveals the Largest Thermotogales Genome To Date.</title>
        <authorList>
            <person name="Zhaxybayeva O."/>
            <person name="Swithers K.S."/>
            <person name="Foght J."/>
            <person name="Green A.G."/>
            <person name="Bruce D."/>
            <person name="Detter C."/>
            <person name="Han S."/>
            <person name="Teshima H."/>
            <person name="Han J."/>
            <person name="Woyke T."/>
            <person name="Pitluck S."/>
            <person name="Nolan M."/>
            <person name="Ivanova N."/>
            <person name="Pati A."/>
            <person name="Land M.L."/>
            <person name="Dlutek M."/>
            <person name="Doolittle W.F."/>
            <person name="Noll K.M."/>
            <person name="Nesbo C.L."/>
        </authorList>
    </citation>
    <scope>NUCLEOTIDE SEQUENCE [LARGE SCALE GENOMIC DNA]</scope>
    <source>
        <strain evidence="6">mesG1.Ag.4.2</strain>
    </source>
</reference>
<dbReference type="PANTHER" id="PTHR42939">
    <property type="entry name" value="ABC TRANSPORTER ATP-BINDING PROTEIN ALBC-RELATED"/>
    <property type="match status" value="1"/>
</dbReference>
<evidence type="ECO:0000256" key="1">
    <source>
        <dbReference type="ARBA" id="ARBA00022448"/>
    </source>
</evidence>
<evidence type="ECO:0000313" key="6">
    <source>
        <dbReference type="Proteomes" id="UP000002881"/>
    </source>
</evidence>
<dbReference type="RefSeq" id="WP_014730088.1">
    <property type="nucleotide sequence ID" value="NC_017934.1"/>
</dbReference>
<protein>
    <submittedName>
        <fullName evidence="5">ABC-type multidrug transport system, ATPase component</fullName>
    </submittedName>
</protein>
<sequence>MERDQLTLRIRNLQKTYSGNVKAVRGIDVDVENQRIYALLGPNGAGKTTVLKSILGLVKYSGSVEVFGRPIEEVRERISFVPEEKNLYENLDIESTLRLSSRISPRFNEKQARELIENYKLPYRKKIRTFSNGMRTALYLAVALSTDADLYILDEPTWGLDPIMRDDTLELIREKVILGKTVIYTSHVIPEVEKIADEFSIMVSGKIKYTGNLDGIKEKYRIIKMPLKDKTKPSSERCLAVAKEINRLSMIVEYSEATEEYYKNDEAAISIPDLEEFFQILVRSENGNAL</sequence>
<keyword evidence="2" id="KW-0547">Nucleotide-binding</keyword>
<accession>I2F1X1</accession>
<dbReference type="InterPro" id="IPR027417">
    <property type="entry name" value="P-loop_NTPase"/>
</dbReference>
<evidence type="ECO:0000256" key="2">
    <source>
        <dbReference type="ARBA" id="ARBA00022741"/>
    </source>
</evidence>
<dbReference type="SMART" id="SM00382">
    <property type="entry name" value="AAA"/>
    <property type="match status" value="1"/>
</dbReference>
<dbReference type="Pfam" id="PF00005">
    <property type="entry name" value="ABC_tran"/>
    <property type="match status" value="1"/>
</dbReference>
<dbReference type="eggNOG" id="COG1131">
    <property type="taxonomic scope" value="Bacteria"/>
</dbReference>
<evidence type="ECO:0000259" key="4">
    <source>
        <dbReference type="PROSITE" id="PS50893"/>
    </source>
</evidence>
<dbReference type="PROSITE" id="PS50893">
    <property type="entry name" value="ABC_TRANSPORTER_2"/>
    <property type="match status" value="1"/>
</dbReference>
<dbReference type="GO" id="GO:0016887">
    <property type="term" value="F:ATP hydrolysis activity"/>
    <property type="evidence" value="ECO:0007669"/>
    <property type="project" value="InterPro"/>
</dbReference>
<organism evidence="5 6">
    <name type="scientific">Mesotoga prima MesG1.Ag.4.2</name>
    <dbReference type="NCBI Taxonomy" id="660470"/>
    <lineage>
        <taxon>Bacteria</taxon>
        <taxon>Thermotogati</taxon>
        <taxon>Thermotogota</taxon>
        <taxon>Thermotogae</taxon>
        <taxon>Kosmotogales</taxon>
        <taxon>Kosmotogaceae</taxon>
        <taxon>Mesotoga</taxon>
    </lineage>
</organism>
<keyword evidence="1" id="KW-0813">Transport</keyword>
<dbReference type="GO" id="GO:0005524">
    <property type="term" value="F:ATP binding"/>
    <property type="evidence" value="ECO:0007669"/>
    <property type="project" value="UniProtKB-KW"/>
</dbReference>
<dbReference type="HOGENOM" id="CLU_000604_1_2_0"/>
<gene>
    <name evidence="5" type="ORF">Theba_0184</name>
</gene>
<dbReference type="SUPFAM" id="SSF52540">
    <property type="entry name" value="P-loop containing nucleoside triphosphate hydrolases"/>
    <property type="match status" value="1"/>
</dbReference>
<keyword evidence="6" id="KW-1185">Reference proteome</keyword>